<gene>
    <name evidence="2" type="ORF">BO97DRAFT_419661</name>
</gene>
<name>A0A395IGU9_ASPHC</name>
<dbReference type="SUPFAM" id="SSF51695">
    <property type="entry name" value="PLC-like phosphodiesterases"/>
    <property type="match status" value="1"/>
</dbReference>
<sequence length="426" mass="48595">MEHTPSLPSKYNEGTLRASLLVALADIEHQCPGYYVFIWQYDGQTTPECSHKAAAGRFEVSASERLFSRSYRFDYVLVTQGRIFYRGNKNRGMLVFSQGAHVNGDEIIFPPNIAVLTKPSAGDLDPANWMRQLRQQHPGYLHLSAFTIPGTHNSAAVVGQVQPLPGYVFVPAVKLFALEMAECQTASVAEQLRMGVRFLDLRTSGADLRLRHGRVGLRHDLPHVLGVISTFLDEHPDETVLVRIKRDMQSLTGDRQEETEKTRRAVEDCLGRFARAYTDTTDPTLAACRGKMILLGHAKGQKGIPLCYDRDGAPGIRWDYSDREVRWQAVQRTLQWIVGRSDNRDHRWYSIGCNSYHVPGGSYWGIYKALINHSFLSPKQHADYTNWHLSNYLTHHLWERRHRLGVVKVDFVYPYLTKQLILTNFE</sequence>
<dbReference type="InterPro" id="IPR051057">
    <property type="entry name" value="PI-PLC_domain"/>
</dbReference>
<dbReference type="Pfam" id="PF00388">
    <property type="entry name" value="PI-PLC-X"/>
    <property type="match status" value="1"/>
</dbReference>
<dbReference type="AlphaFoldDB" id="A0A395IGU9"/>
<dbReference type="GO" id="GO:0008081">
    <property type="term" value="F:phosphoric diester hydrolase activity"/>
    <property type="evidence" value="ECO:0007669"/>
    <property type="project" value="InterPro"/>
</dbReference>
<dbReference type="Gene3D" id="3.20.20.190">
    <property type="entry name" value="Phosphatidylinositol (PI) phosphodiesterase"/>
    <property type="match status" value="1"/>
</dbReference>
<protein>
    <submittedName>
        <fullName evidence="2">PLC-like phosphodiesterase</fullName>
    </submittedName>
</protein>
<evidence type="ECO:0000313" key="2">
    <source>
        <dbReference type="EMBL" id="RAL17424.1"/>
    </source>
</evidence>
<dbReference type="PROSITE" id="PS50007">
    <property type="entry name" value="PIPLC_X_DOMAIN"/>
    <property type="match status" value="1"/>
</dbReference>
<dbReference type="GeneID" id="37200868"/>
<dbReference type="RefSeq" id="XP_025556578.1">
    <property type="nucleotide sequence ID" value="XM_025696579.1"/>
</dbReference>
<proteinExistence type="predicted"/>
<dbReference type="VEuPathDB" id="FungiDB:BO97DRAFT_419661"/>
<keyword evidence="3" id="KW-1185">Reference proteome</keyword>
<dbReference type="PANTHER" id="PTHR13593:SF113">
    <property type="entry name" value="SI:DKEY-266F7.9"/>
    <property type="match status" value="1"/>
</dbReference>
<dbReference type="InterPro" id="IPR017946">
    <property type="entry name" value="PLC-like_Pdiesterase_TIM-brl"/>
</dbReference>
<dbReference type="GO" id="GO:0006629">
    <property type="term" value="P:lipid metabolic process"/>
    <property type="evidence" value="ECO:0007669"/>
    <property type="project" value="InterPro"/>
</dbReference>
<reference evidence="2 3" key="1">
    <citation type="submission" date="2018-02" db="EMBL/GenBank/DDBJ databases">
        <title>The genomes of Aspergillus section Nigri reveals drivers in fungal speciation.</title>
        <authorList>
            <consortium name="DOE Joint Genome Institute"/>
            <person name="Vesth T.C."/>
            <person name="Nybo J."/>
            <person name="Theobald S."/>
            <person name="Brandl J."/>
            <person name="Frisvad J.C."/>
            <person name="Nielsen K.F."/>
            <person name="Lyhne E.K."/>
            <person name="Kogle M.E."/>
            <person name="Kuo A."/>
            <person name="Riley R."/>
            <person name="Clum A."/>
            <person name="Nolan M."/>
            <person name="Lipzen A."/>
            <person name="Salamov A."/>
            <person name="Henrissat B."/>
            <person name="Wiebenga A."/>
            <person name="De vries R.P."/>
            <person name="Grigoriev I.V."/>
            <person name="Mortensen U.H."/>
            <person name="Andersen M.R."/>
            <person name="Baker S.E."/>
        </authorList>
    </citation>
    <scope>NUCLEOTIDE SEQUENCE [LARGE SCALE GENOMIC DNA]</scope>
    <source>
        <strain evidence="2 3">CBS 101889</strain>
    </source>
</reference>
<dbReference type="Proteomes" id="UP000248961">
    <property type="component" value="Unassembled WGS sequence"/>
</dbReference>
<dbReference type="EMBL" id="KZ824267">
    <property type="protein sequence ID" value="RAL17424.1"/>
    <property type="molecule type" value="Genomic_DNA"/>
</dbReference>
<dbReference type="OrthoDB" id="1046782at2759"/>
<organism evidence="2 3">
    <name type="scientific">Aspergillus homomorphus (strain CBS 101889)</name>
    <dbReference type="NCBI Taxonomy" id="1450537"/>
    <lineage>
        <taxon>Eukaryota</taxon>
        <taxon>Fungi</taxon>
        <taxon>Dikarya</taxon>
        <taxon>Ascomycota</taxon>
        <taxon>Pezizomycotina</taxon>
        <taxon>Eurotiomycetes</taxon>
        <taxon>Eurotiomycetidae</taxon>
        <taxon>Eurotiales</taxon>
        <taxon>Aspergillaceae</taxon>
        <taxon>Aspergillus</taxon>
        <taxon>Aspergillus subgen. Circumdati</taxon>
    </lineage>
</organism>
<evidence type="ECO:0000259" key="1">
    <source>
        <dbReference type="SMART" id="SM00148"/>
    </source>
</evidence>
<dbReference type="STRING" id="1450537.A0A395IGU9"/>
<accession>A0A395IGU9</accession>
<dbReference type="SMART" id="SM00148">
    <property type="entry name" value="PLCXc"/>
    <property type="match status" value="1"/>
</dbReference>
<dbReference type="PANTHER" id="PTHR13593">
    <property type="match status" value="1"/>
</dbReference>
<dbReference type="InterPro" id="IPR000909">
    <property type="entry name" value="PLipase_C_PInositol-sp_X_dom"/>
</dbReference>
<feature type="domain" description="Phosphatidylinositol-specific phospholipase C X" evidence="1">
    <location>
        <begin position="137"/>
        <end position="297"/>
    </location>
</feature>
<evidence type="ECO:0000313" key="3">
    <source>
        <dbReference type="Proteomes" id="UP000248961"/>
    </source>
</evidence>